<feature type="domain" description="AMP-dependent synthetase/ligase" evidence="5">
    <location>
        <begin position="1"/>
        <end position="227"/>
    </location>
</feature>
<dbReference type="CDD" id="cd05907">
    <property type="entry name" value="VL_LC_FACS_like"/>
    <property type="match status" value="1"/>
</dbReference>
<keyword evidence="3" id="KW-0443">Lipid metabolism</keyword>
<reference evidence="6" key="1">
    <citation type="submission" date="2016-10" db="EMBL/GenBank/DDBJ databases">
        <title>Sequence of Gallionella enrichment culture.</title>
        <authorList>
            <person name="Poehlein A."/>
            <person name="Muehling M."/>
            <person name="Daniel R."/>
        </authorList>
    </citation>
    <scope>NUCLEOTIDE SEQUENCE</scope>
</reference>
<dbReference type="GO" id="GO:0005783">
    <property type="term" value="C:endoplasmic reticulum"/>
    <property type="evidence" value="ECO:0007669"/>
    <property type="project" value="TreeGrafter"/>
</dbReference>
<gene>
    <name evidence="6" type="ORF">GALL_456050</name>
</gene>
<dbReference type="InterPro" id="IPR045851">
    <property type="entry name" value="AMP-bd_C_sf"/>
</dbReference>
<evidence type="ECO:0000256" key="3">
    <source>
        <dbReference type="ARBA" id="ARBA00023098"/>
    </source>
</evidence>
<comment type="caution">
    <text evidence="6">The sequence shown here is derived from an EMBL/GenBank/DDBJ whole genome shotgun (WGS) entry which is preliminary data.</text>
</comment>
<organism evidence="6">
    <name type="scientific">mine drainage metagenome</name>
    <dbReference type="NCBI Taxonomy" id="410659"/>
    <lineage>
        <taxon>unclassified sequences</taxon>
        <taxon>metagenomes</taxon>
        <taxon>ecological metagenomes</taxon>
    </lineage>
</organism>
<dbReference type="GO" id="GO:0004467">
    <property type="term" value="F:long-chain fatty acid-CoA ligase activity"/>
    <property type="evidence" value="ECO:0007669"/>
    <property type="project" value="UniProtKB-EC"/>
</dbReference>
<protein>
    <submittedName>
        <fullName evidence="6">Long-chain-fatty-acid--CoA ligase FadD15</fullName>
        <ecNumber evidence="6">6.2.1.3</ecNumber>
    </submittedName>
</protein>
<dbReference type="InterPro" id="IPR042099">
    <property type="entry name" value="ANL_N_sf"/>
</dbReference>
<dbReference type="Pfam" id="PF23562">
    <property type="entry name" value="AMP-binding_C_3"/>
    <property type="match status" value="1"/>
</dbReference>
<dbReference type="SUPFAM" id="SSF56801">
    <property type="entry name" value="Acetyl-CoA synthetase-like"/>
    <property type="match status" value="1"/>
</dbReference>
<evidence type="ECO:0000256" key="1">
    <source>
        <dbReference type="ARBA" id="ARBA00022598"/>
    </source>
</evidence>
<dbReference type="EMBL" id="MLJW01003138">
    <property type="protein sequence ID" value="OIQ72764.1"/>
    <property type="molecule type" value="Genomic_DNA"/>
</dbReference>
<proteinExistence type="predicted"/>
<sequence length="399" mass="42850">MTHANFIAEAHGVDHGAAELFYAADGSTLLFLPLAHVFGRMIGVGAVYSGLRLAHCVDLAQLPRDLASFHPRFILSVPRVFEKIYNGASAKADSEGKGKIFKVAAACAIDYSKALDAGGPGLALRLKHALFDRLVYSKLRTALGGQVTHAISGGAPLGARLGHFFRGIGVIVLEGYGLTETTAGATLNLTDKVKIGSVGRPVPGTTIRIAEDGEILIKGPIVFRGYWNNEAATKEAFTEDGFFKSGDLGRLDDDGFLFIVGRKKEIIVTAGGKNVAPAVLEDRLRAHPLVSQCVVVGDNKPYIAALITLDEDFLMTWRKAKGKESLSMEELTKDPDLHATLQQAVDEANKAVSKAEAIKKFSVLPTDLTIASGHLTPKLSIKRNIVMRDFAKEIESLYA</sequence>
<evidence type="ECO:0000313" key="6">
    <source>
        <dbReference type="EMBL" id="OIQ72764.1"/>
    </source>
</evidence>
<dbReference type="Pfam" id="PF00501">
    <property type="entry name" value="AMP-binding"/>
    <property type="match status" value="1"/>
</dbReference>
<dbReference type="PANTHER" id="PTHR43272:SF32">
    <property type="entry name" value="AMP-DEPENDENT SYNTHETASE_LIGASE DOMAIN-CONTAINING PROTEIN"/>
    <property type="match status" value="1"/>
</dbReference>
<accession>A0A1J5PYV2</accession>
<evidence type="ECO:0000256" key="4">
    <source>
        <dbReference type="ARBA" id="ARBA00024484"/>
    </source>
</evidence>
<evidence type="ECO:0000256" key="2">
    <source>
        <dbReference type="ARBA" id="ARBA00022832"/>
    </source>
</evidence>
<dbReference type="GO" id="GO:0016020">
    <property type="term" value="C:membrane"/>
    <property type="evidence" value="ECO:0007669"/>
    <property type="project" value="TreeGrafter"/>
</dbReference>
<evidence type="ECO:0000259" key="5">
    <source>
        <dbReference type="Pfam" id="PF00501"/>
    </source>
</evidence>
<keyword evidence="2" id="KW-0276">Fatty acid metabolism</keyword>
<comment type="catalytic activity">
    <reaction evidence="4">
        <text>a long-chain fatty acid + ATP + CoA = a long-chain fatty acyl-CoA + AMP + diphosphate</text>
        <dbReference type="Rhea" id="RHEA:15421"/>
        <dbReference type="ChEBI" id="CHEBI:30616"/>
        <dbReference type="ChEBI" id="CHEBI:33019"/>
        <dbReference type="ChEBI" id="CHEBI:57287"/>
        <dbReference type="ChEBI" id="CHEBI:57560"/>
        <dbReference type="ChEBI" id="CHEBI:83139"/>
        <dbReference type="ChEBI" id="CHEBI:456215"/>
        <dbReference type="EC" id="6.2.1.3"/>
    </reaction>
    <physiologicalReaction direction="left-to-right" evidence="4">
        <dbReference type="Rhea" id="RHEA:15422"/>
    </physiologicalReaction>
</comment>
<dbReference type="EC" id="6.2.1.3" evidence="6"/>
<dbReference type="Gene3D" id="3.30.300.30">
    <property type="match status" value="1"/>
</dbReference>
<dbReference type="AlphaFoldDB" id="A0A1J5PYV2"/>
<keyword evidence="1 6" id="KW-0436">Ligase</keyword>
<dbReference type="InterPro" id="IPR000873">
    <property type="entry name" value="AMP-dep_synth/lig_dom"/>
</dbReference>
<dbReference type="PANTHER" id="PTHR43272">
    <property type="entry name" value="LONG-CHAIN-FATTY-ACID--COA LIGASE"/>
    <property type="match status" value="1"/>
</dbReference>
<dbReference type="Gene3D" id="3.40.50.12780">
    <property type="entry name" value="N-terminal domain of ligase-like"/>
    <property type="match status" value="1"/>
</dbReference>
<name>A0A1J5PYV2_9ZZZZ</name>